<dbReference type="SMART" id="SM00860">
    <property type="entry name" value="SMI1_KNR4"/>
    <property type="match status" value="1"/>
</dbReference>
<evidence type="ECO:0000259" key="1">
    <source>
        <dbReference type="SMART" id="SM00860"/>
    </source>
</evidence>
<dbReference type="Pfam" id="PF14568">
    <property type="entry name" value="SUKH_6"/>
    <property type="match status" value="1"/>
</dbReference>
<dbReference type="Gene3D" id="3.40.1580.10">
    <property type="entry name" value="SMI1/KNR4-like"/>
    <property type="match status" value="1"/>
</dbReference>
<protein>
    <recommendedName>
        <fullName evidence="1">Knr4/Smi1-like domain-containing protein</fullName>
    </recommendedName>
</protein>
<dbReference type="AlphaFoldDB" id="G4NVQ9"/>
<evidence type="ECO:0000313" key="2">
    <source>
        <dbReference type="EMBL" id="AEP86740.1"/>
    </source>
</evidence>
<dbReference type="EMBL" id="CP002905">
    <property type="protein sequence ID" value="AEP86740.1"/>
    <property type="molecule type" value="Genomic_DNA"/>
</dbReference>
<gene>
    <name evidence="2" type="ordered locus">GYO_2107</name>
</gene>
<accession>G4NVQ9</accession>
<organism evidence="2 3">
    <name type="scientific">Bacillus spizizenii (strain DSM 15029 / JCM 12233 / NBRC 101239 / NRRL B-23049 / TU-B-10)</name>
    <name type="common">Bacillus subtilis subsp. spizizenii</name>
    <dbReference type="NCBI Taxonomy" id="1052585"/>
    <lineage>
        <taxon>Bacteria</taxon>
        <taxon>Bacillati</taxon>
        <taxon>Bacillota</taxon>
        <taxon>Bacilli</taxon>
        <taxon>Bacillales</taxon>
        <taxon>Bacillaceae</taxon>
        <taxon>Bacillus</taxon>
    </lineage>
</organism>
<sequence>MNAWIGILSIFARFKMRLNALKRVDLRIRLKDISEDEIKKVEKKLNLTLPQQYKKLIIQQNGGLINFNAFPTNQETSCADDHIEVDHIRGIEKDLGILESEYLIKEWGLPQKLLLIQGDGHNWVAWDYRQTNENPPVHYFDLELNNDFKIADSFDEFLSKLYTYEDETHEYDNLDFDIHTIDPNDPDAIQKEEVEKILISKNPLEIHRISLFPIQSLEDLEWILHIIKENSIEIKGDMAFELADVLMSIVSSYTHQIKSANLRKIVREAAQELGKSKNADTEILLDQFKDFM</sequence>
<dbReference type="InterPro" id="IPR037883">
    <property type="entry name" value="Knr4/Smi1-like_sf"/>
</dbReference>
<feature type="domain" description="Knr4/Smi1-like" evidence="1">
    <location>
        <begin position="32"/>
        <end position="160"/>
    </location>
</feature>
<name>G4NVQ9_BACS4</name>
<dbReference type="HOGENOM" id="CLU_086906_0_0_9"/>
<dbReference type="InterPro" id="IPR018958">
    <property type="entry name" value="Knr4/Smi1-like_dom"/>
</dbReference>
<dbReference type="SUPFAM" id="SSF160631">
    <property type="entry name" value="SMI1/KNR4-like"/>
    <property type="match status" value="1"/>
</dbReference>
<dbReference type="KEGG" id="bst:GYO_2107"/>
<proteinExistence type="predicted"/>
<keyword evidence="3" id="KW-1185">Reference proteome</keyword>
<evidence type="ECO:0000313" key="3">
    <source>
        <dbReference type="Proteomes" id="UP000002651"/>
    </source>
</evidence>
<reference evidence="2 3" key="1">
    <citation type="journal article" date="2012" name="J. Bacteriol.">
        <title>Whole-genome sequences of Bacillus subtilis and close relatives.</title>
        <authorList>
            <person name="Earl A.M."/>
            <person name="Eppinger M."/>
            <person name="Fricke W.F."/>
            <person name="Rosovitz M.J."/>
            <person name="Rasko D.A."/>
            <person name="Daugherty S."/>
            <person name="Losick R."/>
            <person name="Kolter R."/>
            <person name="Ravel J."/>
        </authorList>
    </citation>
    <scope>NUCLEOTIDE SEQUENCE [LARGE SCALE GENOMIC DNA]</scope>
    <source>
        <strain evidence="3">DSM 15029 / JCM 12233 / NBRC 101239 / NRRL B-23049 / TU-B-10</strain>
    </source>
</reference>
<dbReference type="Proteomes" id="UP000002651">
    <property type="component" value="Chromosome"/>
</dbReference>